<evidence type="ECO:0000313" key="5">
    <source>
        <dbReference type="EMBL" id="GAA0179014.1"/>
    </source>
</evidence>
<protein>
    <recommendedName>
        <fullName evidence="4">Peptidase M28 domain-containing protein</fullName>
    </recommendedName>
</protein>
<evidence type="ECO:0000313" key="6">
    <source>
        <dbReference type="Proteomes" id="UP001454036"/>
    </source>
</evidence>
<dbReference type="Proteomes" id="UP001454036">
    <property type="component" value="Unassembled WGS sequence"/>
</dbReference>
<evidence type="ECO:0000256" key="1">
    <source>
        <dbReference type="ARBA" id="ARBA00022723"/>
    </source>
</evidence>
<evidence type="ECO:0000256" key="3">
    <source>
        <dbReference type="SAM" id="Phobius"/>
    </source>
</evidence>
<dbReference type="AlphaFoldDB" id="A0AAV3RR07"/>
<dbReference type="PANTHER" id="PTHR32494:SF19">
    <property type="entry name" value="ALLANTOATE DEIMINASE-RELATED"/>
    <property type="match status" value="1"/>
</dbReference>
<accession>A0AAV3RR07</accession>
<proteinExistence type="predicted"/>
<dbReference type="SUPFAM" id="SSF53187">
    <property type="entry name" value="Zn-dependent exopeptidases"/>
    <property type="match status" value="1"/>
</dbReference>
<comment type="caution">
    <text evidence="5">The sequence shown here is derived from an EMBL/GenBank/DDBJ whole genome shotgun (WGS) entry which is preliminary data.</text>
</comment>
<keyword evidence="3" id="KW-0812">Transmembrane</keyword>
<name>A0AAV3RR07_LITER</name>
<feature type="transmembrane region" description="Helical" evidence="3">
    <location>
        <begin position="24"/>
        <end position="45"/>
    </location>
</feature>
<keyword evidence="1" id="KW-0479">Metal-binding</keyword>
<dbReference type="PROSITE" id="PS00758">
    <property type="entry name" value="ARGE_DAPE_CPG2_1"/>
    <property type="match status" value="1"/>
</dbReference>
<gene>
    <name evidence="5" type="ORF">LIER_29915</name>
</gene>
<reference evidence="5 6" key="1">
    <citation type="submission" date="2024-01" db="EMBL/GenBank/DDBJ databases">
        <title>The complete chloroplast genome sequence of Lithospermum erythrorhizon: insights into the phylogenetic relationship among Boraginaceae species and the maternal lineages of purple gromwells.</title>
        <authorList>
            <person name="Okada T."/>
            <person name="Watanabe K."/>
        </authorList>
    </citation>
    <scope>NUCLEOTIDE SEQUENCE [LARGE SCALE GENOMIC DNA]</scope>
</reference>
<evidence type="ECO:0000259" key="4">
    <source>
        <dbReference type="Pfam" id="PF04389"/>
    </source>
</evidence>
<sequence>MASSCSYLPKHSSFQNHSISTNNVTSILSFFFLIFIPIHVLPVIVSSTSYQDGATNDLFFELLKKEAVERLYELGKVSDAHGYLERTFQSPASVTASKVIGAWMEDAGLRTWVDNMGNVHGRCDGLNPSEKALLIGSHLDTVIDAGLFDGPLGIISSISAMKLLNRTDRITKLRRPVEIIAFSDEEGVRFQTTFLGSAAIAGVLPVSTLDVHDKNGVSVKGALRQNSLEIDEESLLLLKYDPESVWGYIEVHIEQGPVLEATGLPVGLVEGIAGQARLKVTM</sequence>
<keyword evidence="6" id="KW-1185">Reference proteome</keyword>
<organism evidence="5 6">
    <name type="scientific">Lithospermum erythrorhizon</name>
    <name type="common">Purple gromwell</name>
    <name type="synonym">Lithospermum officinale var. erythrorhizon</name>
    <dbReference type="NCBI Taxonomy" id="34254"/>
    <lineage>
        <taxon>Eukaryota</taxon>
        <taxon>Viridiplantae</taxon>
        <taxon>Streptophyta</taxon>
        <taxon>Embryophyta</taxon>
        <taxon>Tracheophyta</taxon>
        <taxon>Spermatophyta</taxon>
        <taxon>Magnoliopsida</taxon>
        <taxon>eudicotyledons</taxon>
        <taxon>Gunneridae</taxon>
        <taxon>Pentapetalae</taxon>
        <taxon>asterids</taxon>
        <taxon>lamiids</taxon>
        <taxon>Boraginales</taxon>
        <taxon>Boraginaceae</taxon>
        <taxon>Boraginoideae</taxon>
        <taxon>Lithospermeae</taxon>
        <taxon>Lithospermum</taxon>
    </lineage>
</organism>
<feature type="domain" description="Peptidase M28" evidence="4">
    <location>
        <begin position="118"/>
        <end position="201"/>
    </location>
</feature>
<dbReference type="Pfam" id="PF04389">
    <property type="entry name" value="Peptidase_M28"/>
    <property type="match status" value="1"/>
</dbReference>
<keyword evidence="3" id="KW-1133">Transmembrane helix</keyword>
<dbReference type="InterPro" id="IPR007484">
    <property type="entry name" value="Peptidase_M28"/>
</dbReference>
<keyword evidence="3" id="KW-0472">Membrane</keyword>
<dbReference type="GO" id="GO:0046872">
    <property type="term" value="F:metal ion binding"/>
    <property type="evidence" value="ECO:0007669"/>
    <property type="project" value="UniProtKB-KW"/>
</dbReference>
<dbReference type="InterPro" id="IPR001261">
    <property type="entry name" value="ArgE/DapE_CS"/>
</dbReference>
<keyword evidence="2" id="KW-0378">Hydrolase</keyword>
<dbReference type="EMBL" id="BAABME010010468">
    <property type="protein sequence ID" value="GAA0179014.1"/>
    <property type="molecule type" value="Genomic_DNA"/>
</dbReference>
<dbReference type="GO" id="GO:0016813">
    <property type="term" value="F:hydrolase activity, acting on carbon-nitrogen (but not peptide) bonds, in linear amidines"/>
    <property type="evidence" value="ECO:0007669"/>
    <property type="project" value="InterPro"/>
</dbReference>
<evidence type="ECO:0000256" key="2">
    <source>
        <dbReference type="ARBA" id="ARBA00022801"/>
    </source>
</evidence>
<dbReference type="InterPro" id="IPR010158">
    <property type="entry name" value="Amidase_Cbmase"/>
</dbReference>
<dbReference type="PANTHER" id="PTHR32494">
    <property type="entry name" value="ALLANTOATE DEIMINASE-RELATED"/>
    <property type="match status" value="1"/>
</dbReference>
<dbReference type="Gene3D" id="3.40.630.10">
    <property type="entry name" value="Zn peptidases"/>
    <property type="match status" value="1"/>
</dbReference>